<dbReference type="Pfam" id="PF00583">
    <property type="entry name" value="Acetyltransf_1"/>
    <property type="match status" value="1"/>
</dbReference>
<dbReference type="PROSITE" id="PS51186">
    <property type="entry name" value="GNAT"/>
    <property type="match status" value="1"/>
</dbReference>
<keyword evidence="1" id="KW-0808">Transferase</keyword>
<dbReference type="WBParaSite" id="maker-uti_cns_0003267-snap-gene-0.20-mRNA-1">
    <property type="protein sequence ID" value="maker-uti_cns_0003267-snap-gene-0.20-mRNA-1"/>
    <property type="gene ID" value="maker-uti_cns_0003267-snap-gene-0.20"/>
</dbReference>
<dbReference type="GO" id="GO:0008080">
    <property type="term" value="F:N-acetyltransferase activity"/>
    <property type="evidence" value="ECO:0007669"/>
    <property type="project" value="InterPro"/>
</dbReference>
<reference evidence="4" key="1">
    <citation type="submission" date="2016-11" db="UniProtKB">
        <authorList>
            <consortium name="WormBaseParasite"/>
        </authorList>
    </citation>
    <scope>IDENTIFICATION</scope>
</reference>
<protein>
    <submittedName>
        <fullName evidence="4">N-acetyltransferase domain-containing protein</fullName>
    </submittedName>
</protein>
<dbReference type="SUPFAM" id="SSF55729">
    <property type="entry name" value="Acyl-CoA N-acyltransferases (Nat)"/>
    <property type="match status" value="1"/>
</dbReference>
<dbReference type="InterPro" id="IPR016181">
    <property type="entry name" value="Acyl_CoA_acyltransferase"/>
</dbReference>
<organism evidence="3 4">
    <name type="scientific">Macrostomum lignano</name>
    <dbReference type="NCBI Taxonomy" id="282301"/>
    <lineage>
        <taxon>Eukaryota</taxon>
        <taxon>Metazoa</taxon>
        <taxon>Spiralia</taxon>
        <taxon>Lophotrochozoa</taxon>
        <taxon>Platyhelminthes</taxon>
        <taxon>Rhabditophora</taxon>
        <taxon>Macrostomorpha</taxon>
        <taxon>Macrostomida</taxon>
        <taxon>Macrostomidae</taxon>
        <taxon>Macrostomum</taxon>
    </lineage>
</organism>
<evidence type="ECO:0000259" key="2">
    <source>
        <dbReference type="PROSITE" id="PS51186"/>
    </source>
</evidence>
<feature type="domain" description="N-acetyltransferase" evidence="2">
    <location>
        <begin position="110"/>
        <end position="248"/>
    </location>
</feature>
<dbReference type="PANTHER" id="PTHR13947:SF37">
    <property type="entry name" value="LD18367P"/>
    <property type="match status" value="1"/>
</dbReference>
<dbReference type="PANTHER" id="PTHR13947">
    <property type="entry name" value="GNAT FAMILY N-ACETYLTRANSFERASE"/>
    <property type="match status" value="1"/>
</dbReference>
<dbReference type="Gene3D" id="3.40.630.30">
    <property type="match status" value="1"/>
</dbReference>
<evidence type="ECO:0000313" key="3">
    <source>
        <dbReference type="Proteomes" id="UP000095280"/>
    </source>
</evidence>
<evidence type="ECO:0000313" key="4">
    <source>
        <dbReference type="WBParaSite" id="maker-uti_cns_0003267-snap-gene-0.20-mRNA-1"/>
    </source>
</evidence>
<dbReference type="AlphaFoldDB" id="A0A1I8GV35"/>
<keyword evidence="3" id="KW-1185">Reference proteome</keyword>
<dbReference type="Proteomes" id="UP000095280">
    <property type="component" value="Unplaced"/>
</dbReference>
<sequence>QQPAAVPASLPDGTGSAISRKGRQVQLRPLLTEPEAEACRDIGLLPFTWTIDRVAHRISSSPPVLAVAGLAAAVTAWLMIRRYQLSSWRQLWPAACPLLLPPALRGLLWLDCSRKHTWVLPDYRQFGRYWIAPPNRIYGAFFNSAAAPASRSANTEDNFNLLVGTAACLHLDDSACELQRVGVPAEFRGEGIGEIICRHAMLQSRRLGYSRMQLHVSSDQPRAIRIYESLGFKLKERKPIRELGLLITEQRLYEIDLAGLDPVKLAGGLD</sequence>
<dbReference type="InterPro" id="IPR050769">
    <property type="entry name" value="NAT_camello-type"/>
</dbReference>
<evidence type="ECO:0000256" key="1">
    <source>
        <dbReference type="ARBA" id="ARBA00022679"/>
    </source>
</evidence>
<dbReference type="CDD" id="cd04301">
    <property type="entry name" value="NAT_SF"/>
    <property type="match status" value="1"/>
</dbReference>
<name>A0A1I8GV35_9PLAT</name>
<accession>A0A1I8GV35</accession>
<dbReference type="InterPro" id="IPR000182">
    <property type="entry name" value="GNAT_dom"/>
</dbReference>
<proteinExistence type="predicted"/>